<evidence type="ECO:0000313" key="1">
    <source>
        <dbReference type="EMBL" id="SIQ98313.1"/>
    </source>
</evidence>
<gene>
    <name evidence="1" type="ORF">SAMN05878282_1126</name>
</gene>
<sequence length="92" mass="10425">MEIRDFTPGITYRMTIVPYLDYEPGEERFKVLKVLPPATAENSLIDDGHQVETPPPAVIEAWQKFLRVEDEFGDVRLQCPALIVKAEPIGRG</sequence>
<dbReference type="EMBL" id="FTMP01000012">
    <property type="protein sequence ID" value="SIQ98313.1"/>
    <property type="molecule type" value="Genomic_DNA"/>
</dbReference>
<dbReference type="Proteomes" id="UP000185841">
    <property type="component" value="Unassembled WGS sequence"/>
</dbReference>
<name>A0A1N6X7M4_AQUAC</name>
<protein>
    <submittedName>
        <fullName evidence="1">Uncharacterized protein</fullName>
    </submittedName>
</protein>
<evidence type="ECO:0000313" key="2">
    <source>
        <dbReference type="Proteomes" id="UP000185841"/>
    </source>
</evidence>
<reference evidence="1 2" key="1">
    <citation type="submission" date="2017-01" db="EMBL/GenBank/DDBJ databases">
        <authorList>
            <person name="Mah S.A."/>
            <person name="Swanson W.J."/>
            <person name="Moy G.W."/>
            <person name="Vacquier V.D."/>
        </authorList>
    </citation>
    <scope>NUCLEOTIDE SEQUENCE [LARGE SCALE GENOMIC DNA]</scope>
    <source>
        <strain evidence="1 2">RU36E</strain>
    </source>
</reference>
<dbReference type="AlphaFoldDB" id="A0A1N6X7M4"/>
<accession>A0A1N6X7M4</accession>
<dbReference type="RefSeq" id="WP_076429203.1">
    <property type="nucleotide sequence ID" value="NZ_FTMP01000012.1"/>
</dbReference>
<proteinExistence type="predicted"/>
<organism evidence="1 2">
    <name type="scientific">Aquipseudomonas alcaligenes</name>
    <name type="common">Pseudomonas alcaligenes</name>
    <dbReference type="NCBI Taxonomy" id="43263"/>
    <lineage>
        <taxon>Bacteria</taxon>
        <taxon>Pseudomonadati</taxon>
        <taxon>Pseudomonadota</taxon>
        <taxon>Gammaproteobacteria</taxon>
        <taxon>Pseudomonadales</taxon>
        <taxon>Pseudomonadaceae</taxon>
        <taxon>Aquipseudomonas</taxon>
    </lineage>
</organism>